<accession>A0A7X1GB06</accession>
<evidence type="ECO:0000313" key="1">
    <source>
        <dbReference type="EMBL" id="MBC2688293.1"/>
    </source>
</evidence>
<gene>
    <name evidence="1" type="ORF">H7995_00610</name>
</gene>
<protein>
    <submittedName>
        <fullName evidence="1">Uncharacterized protein</fullName>
    </submittedName>
</protein>
<name>A0A7X1GB06_9PSED</name>
<dbReference type="EMBL" id="JACMYG010000001">
    <property type="protein sequence ID" value="MBC2688293.1"/>
    <property type="molecule type" value="Genomic_DNA"/>
</dbReference>
<organism evidence="1 2">
    <name type="scientific">Pseudomonas kielensis</name>
    <dbReference type="NCBI Taxonomy" id="2762577"/>
    <lineage>
        <taxon>Bacteria</taxon>
        <taxon>Pseudomonadati</taxon>
        <taxon>Pseudomonadota</taxon>
        <taxon>Gammaproteobacteria</taxon>
        <taxon>Pseudomonadales</taxon>
        <taxon>Pseudomonadaceae</taxon>
        <taxon>Pseudomonas</taxon>
    </lineage>
</organism>
<dbReference type="Proteomes" id="UP000526003">
    <property type="component" value="Unassembled WGS sequence"/>
</dbReference>
<proteinExistence type="predicted"/>
<dbReference type="RefSeq" id="WP_166589902.1">
    <property type="nucleotide sequence ID" value="NZ_CP090311.1"/>
</dbReference>
<sequence>MSSDGIYGMTPAGCVERIRSYEVADSFTLRARGFTSPEVEAPEKGAIVGEGILSFTGNLSEQNRDDVMHAFLFATLVANKAFPREDQGKEWYYQFVQVMTDAGWLPTQKFYNDINIGGNSVRMDQLVLEILGAVVAGIALPGATSELMLKVAGSAISALKKRETALTLYERNVLENGVGGTAAGTCSEINGEVTLALGTVRFIRKNTSAQVLFADWDSRDVKLYRGESVFRKVPSVVERTRDEILNKLGRNAESKIADYEI</sequence>
<evidence type="ECO:0000313" key="2">
    <source>
        <dbReference type="Proteomes" id="UP000526003"/>
    </source>
</evidence>
<comment type="caution">
    <text evidence="1">The sequence shown here is derived from an EMBL/GenBank/DDBJ whole genome shotgun (WGS) entry which is preliminary data.</text>
</comment>
<keyword evidence="2" id="KW-1185">Reference proteome</keyword>
<dbReference type="AlphaFoldDB" id="A0A7X1GB06"/>
<reference evidence="1 2" key="1">
    <citation type="submission" date="2020-08" db="EMBL/GenBank/DDBJ databases">
        <title>Pseudomonas sp. nov.</title>
        <authorList>
            <person name="Gieschler S."/>
            <person name="Fiedler G."/>
            <person name="Brinks E."/>
            <person name="Boehnlein C."/>
            <person name="Franz C.M.A.P."/>
            <person name="Kabisch J."/>
        </authorList>
    </citation>
    <scope>NUCLEOTIDE SEQUENCE [LARGE SCALE GENOMIC DNA]</scope>
    <source>
        <strain evidence="1 2">MBT-1</strain>
    </source>
</reference>